<sequence length="172" mass="19221">MSSFIGTLKVEAKGDREIVMTREFSAGKDLVFDCFTKPELIKRWLYGPDGWSLDVCEVDLKVGGKYRYVWKYLKDGSTMGAGGSYKEISGPDKLVHTESFDEAWYPGEAILTTTFVEKSGITFVTINILYETKEGRDIVIKSPMEGGASQSYNRLETLLGTLTETSQGRKKS</sequence>
<protein>
    <submittedName>
        <fullName evidence="3">ATPase</fullName>
    </submittedName>
</protein>
<reference evidence="3 4" key="1">
    <citation type="submission" date="2017-07" db="EMBL/GenBank/DDBJ databases">
        <title>Leptospira spp. isolated from tropical soils.</title>
        <authorList>
            <person name="Thibeaux R."/>
            <person name="Iraola G."/>
            <person name="Ferres I."/>
            <person name="Bierque E."/>
            <person name="Girault D."/>
            <person name="Soupe-Gilbert M.-E."/>
            <person name="Picardeau M."/>
            <person name="Goarant C."/>
        </authorList>
    </citation>
    <scope>NUCLEOTIDE SEQUENCE [LARGE SCALE GENOMIC DNA]</scope>
    <source>
        <strain evidence="3 4">MCA1-C-A1</strain>
    </source>
</reference>
<dbReference type="OrthoDB" id="9805228at2"/>
<dbReference type="AlphaFoldDB" id="A0A2M9XBL5"/>
<comment type="similarity">
    <text evidence="1">Belongs to the AHA1 family.</text>
</comment>
<dbReference type="SUPFAM" id="SSF55961">
    <property type="entry name" value="Bet v1-like"/>
    <property type="match status" value="1"/>
</dbReference>
<name>A0A2M9XBL5_9LEPT</name>
<dbReference type="Gene3D" id="3.30.530.20">
    <property type="match status" value="1"/>
</dbReference>
<feature type="domain" description="Activator of Hsp90 ATPase homologue 1/2-like C-terminal" evidence="2">
    <location>
        <begin position="29"/>
        <end position="160"/>
    </location>
</feature>
<dbReference type="Proteomes" id="UP000232196">
    <property type="component" value="Unassembled WGS sequence"/>
</dbReference>
<dbReference type="InterPro" id="IPR023393">
    <property type="entry name" value="START-like_dom_sf"/>
</dbReference>
<evidence type="ECO:0000256" key="1">
    <source>
        <dbReference type="ARBA" id="ARBA00006817"/>
    </source>
</evidence>
<dbReference type="Pfam" id="PF08327">
    <property type="entry name" value="AHSA1"/>
    <property type="match status" value="1"/>
</dbReference>
<evidence type="ECO:0000259" key="2">
    <source>
        <dbReference type="Pfam" id="PF08327"/>
    </source>
</evidence>
<dbReference type="EMBL" id="NPDN01000006">
    <property type="protein sequence ID" value="PJZ25083.1"/>
    <property type="molecule type" value="Genomic_DNA"/>
</dbReference>
<keyword evidence="4" id="KW-1185">Reference proteome</keyword>
<dbReference type="InterPro" id="IPR013538">
    <property type="entry name" value="ASHA1/2-like_C"/>
</dbReference>
<comment type="caution">
    <text evidence="3">The sequence shown here is derived from an EMBL/GenBank/DDBJ whole genome shotgun (WGS) entry which is preliminary data.</text>
</comment>
<dbReference type="RefSeq" id="WP_100707158.1">
    <property type="nucleotide sequence ID" value="NZ_NPDL01000005.1"/>
</dbReference>
<accession>A0A2M9XBL5</accession>
<evidence type="ECO:0000313" key="4">
    <source>
        <dbReference type="Proteomes" id="UP000232196"/>
    </source>
</evidence>
<evidence type="ECO:0000313" key="3">
    <source>
        <dbReference type="EMBL" id="PJZ25083.1"/>
    </source>
</evidence>
<gene>
    <name evidence="3" type="ORF">CH357_12780</name>
</gene>
<organism evidence="3 4">
    <name type="scientific">Leptospira hartskeerlii</name>
    <dbReference type="NCBI Taxonomy" id="2023177"/>
    <lineage>
        <taxon>Bacteria</taxon>
        <taxon>Pseudomonadati</taxon>
        <taxon>Spirochaetota</taxon>
        <taxon>Spirochaetia</taxon>
        <taxon>Leptospirales</taxon>
        <taxon>Leptospiraceae</taxon>
        <taxon>Leptospira</taxon>
    </lineage>
</organism>
<proteinExistence type="inferred from homology"/>
<dbReference type="CDD" id="cd07826">
    <property type="entry name" value="SRPBCC_CalC_Aha1-like_9"/>
    <property type="match status" value="1"/>
</dbReference>